<comment type="caution">
    <text evidence="1">The sequence shown here is derived from an EMBL/GenBank/DDBJ whole genome shotgun (WGS) entry which is preliminary data.</text>
</comment>
<protein>
    <recommendedName>
        <fullName evidence="3">Porin</fullName>
    </recommendedName>
</protein>
<evidence type="ECO:0000313" key="1">
    <source>
        <dbReference type="EMBL" id="KAB2808618.1"/>
    </source>
</evidence>
<dbReference type="RefSeq" id="WP_151667713.1">
    <property type="nucleotide sequence ID" value="NZ_WBVO01000008.1"/>
</dbReference>
<evidence type="ECO:0000313" key="2">
    <source>
        <dbReference type="Proteomes" id="UP000468650"/>
    </source>
</evidence>
<proteinExistence type="predicted"/>
<accession>A0A6N6RFT8</accession>
<dbReference type="Pfam" id="PF19577">
    <property type="entry name" value="DcaP"/>
    <property type="match status" value="1"/>
</dbReference>
<dbReference type="OrthoDB" id="9802177at2"/>
<dbReference type="EMBL" id="WBVO01000008">
    <property type="protein sequence ID" value="KAB2808618.1"/>
    <property type="molecule type" value="Genomic_DNA"/>
</dbReference>
<name>A0A6N6RFT8_9FLAO</name>
<sequence>MTTLIFSSALRAQSHYNNLRGAPEDSARATELNFPGAIKIPDSDFYLKFGGYFRIDAIYDFNGSGSRNQLLMSQIYADNVPEAAFGPFFNMHVRETRFNFDIRRKTGLGRDMKFFIEFDFFDESLGAGQPRLRHAFVKYGGWTVGQTWTNLSDLRVFPFIMDFSAGDALFGGRSVQVRYEHDFTPHWQLGVSAEMPGLNGIFNPDTVVGRAMPVMPVGSIRITNNRDNGMISMGAQLEQIRWYGLGVGPTSTALGWGVVLNGRQGLTSDLFVTWHMSYNRGITDQILIFAGTDQGAVIRPDGSFVLEDAITFAVGAGYHITPKLQTNFALARTDRGELDFRSDHTLDNGYMGHYNLIYALDSHVMTGIEYQWGNIQNVDLATGSASRIQAMLKYSF</sequence>
<dbReference type="InterPro" id="IPR045748">
    <property type="entry name" value="DcaP"/>
</dbReference>
<evidence type="ECO:0008006" key="3">
    <source>
        <dbReference type="Google" id="ProtNLM"/>
    </source>
</evidence>
<organism evidence="1 2">
    <name type="scientific">Phaeocystidibacter luteus</name>
    <dbReference type="NCBI Taxonomy" id="911197"/>
    <lineage>
        <taxon>Bacteria</taxon>
        <taxon>Pseudomonadati</taxon>
        <taxon>Bacteroidota</taxon>
        <taxon>Flavobacteriia</taxon>
        <taxon>Flavobacteriales</taxon>
        <taxon>Phaeocystidibacteraceae</taxon>
        <taxon>Phaeocystidibacter</taxon>
    </lineage>
</organism>
<reference evidence="1 2" key="1">
    <citation type="submission" date="2019-09" db="EMBL/GenBank/DDBJ databases">
        <title>Genomes of family Cryomorphaceae.</title>
        <authorList>
            <person name="Bowman J.P."/>
        </authorList>
    </citation>
    <scope>NUCLEOTIDE SEQUENCE [LARGE SCALE GENOMIC DNA]</scope>
    <source>
        <strain evidence="1 2">LMG 25704</strain>
    </source>
</reference>
<dbReference type="SUPFAM" id="SSF56935">
    <property type="entry name" value="Porins"/>
    <property type="match status" value="1"/>
</dbReference>
<dbReference type="Proteomes" id="UP000468650">
    <property type="component" value="Unassembled WGS sequence"/>
</dbReference>
<gene>
    <name evidence="1" type="ORF">F8C67_10040</name>
</gene>
<keyword evidence="2" id="KW-1185">Reference proteome</keyword>
<dbReference type="AlphaFoldDB" id="A0A6N6RFT8"/>